<feature type="region of interest" description="Disordered" evidence="8">
    <location>
        <begin position="396"/>
        <end position="442"/>
    </location>
</feature>
<feature type="domain" description="Palmitoyltransferase DHHC" evidence="9">
    <location>
        <begin position="119"/>
        <end position="254"/>
    </location>
</feature>
<proteinExistence type="inferred from homology"/>
<dbReference type="STRING" id="195883.A0A482WLS1"/>
<evidence type="ECO:0000256" key="3">
    <source>
        <dbReference type="ARBA" id="ARBA00022692"/>
    </source>
</evidence>
<dbReference type="EC" id="2.3.1.225" evidence="7"/>
<dbReference type="InterPro" id="IPR001594">
    <property type="entry name" value="Palmitoyltrfase_DHHC"/>
</dbReference>
<evidence type="ECO:0000256" key="2">
    <source>
        <dbReference type="ARBA" id="ARBA00022679"/>
    </source>
</evidence>
<accession>A0A482WLS1</accession>
<evidence type="ECO:0000256" key="8">
    <source>
        <dbReference type="SAM" id="MobiDB-lite"/>
    </source>
</evidence>
<evidence type="ECO:0000313" key="10">
    <source>
        <dbReference type="EMBL" id="RZF34497.1"/>
    </source>
</evidence>
<dbReference type="GO" id="GO:0005783">
    <property type="term" value="C:endoplasmic reticulum"/>
    <property type="evidence" value="ECO:0007669"/>
    <property type="project" value="TreeGrafter"/>
</dbReference>
<feature type="compositionally biased region" description="Low complexity" evidence="8">
    <location>
        <begin position="331"/>
        <end position="347"/>
    </location>
</feature>
<evidence type="ECO:0000256" key="6">
    <source>
        <dbReference type="ARBA" id="ARBA00023315"/>
    </source>
</evidence>
<comment type="similarity">
    <text evidence="7">Belongs to the DHHC palmitoyltransferase family.</text>
</comment>
<comment type="catalytic activity">
    <reaction evidence="7">
        <text>L-cysteinyl-[protein] + hexadecanoyl-CoA = S-hexadecanoyl-L-cysteinyl-[protein] + CoA</text>
        <dbReference type="Rhea" id="RHEA:36683"/>
        <dbReference type="Rhea" id="RHEA-COMP:10131"/>
        <dbReference type="Rhea" id="RHEA-COMP:11032"/>
        <dbReference type="ChEBI" id="CHEBI:29950"/>
        <dbReference type="ChEBI" id="CHEBI:57287"/>
        <dbReference type="ChEBI" id="CHEBI:57379"/>
        <dbReference type="ChEBI" id="CHEBI:74151"/>
        <dbReference type="EC" id="2.3.1.225"/>
    </reaction>
</comment>
<dbReference type="AlphaFoldDB" id="A0A482WLS1"/>
<dbReference type="InParanoid" id="A0A482WLS1"/>
<feature type="transmembrane region" description="Helical" evidence="7">
    <location>
        <begin position="161"/>
        <end position="191"/>
    </location>
</feature>
<keyword evidence="4 7" id="KW-1133">Transmembrane helix</keyword>
<dbReference type="GO" id="GO:0005794">
    <property type="term" value="C:Golgi apparatus"/>
    <property type="evidence" value="ECO:0007669"/>
    <property type="project" value="TreeGrafter"/>
</dbReference>
<dbReference type="Pfam" id="PF01529">
    <property type="entry name" value="DHHC"/>
    <property type="match status" value="1"/>
</dbReference>
<keyword evidence="11" id="KW-1185">Reference proteome</keyword>
<dbReference type="EMBL" id="QKKF02031305">
    <property type="protein sequence ID" value="RZF34497.1"/>
    <property type="molecule type" value="Genomic_DNA"/>
</dbReference>
<feature type="region of interest" description="Disordered" evidence="8">
    <location>
        <begin position="486"/>
        <end position="525"/>
    </location>
</feature>
<organism evidence="10 11">
    <name type="scientific">Laodelphax striatellus</name>
    <name type="common">Small brown planthopper</name>
    <name type="synonym">Delphax striatella</name>
    <dbReference type="NCBI Taxonomy" id="195883"/>
    <lineage>
        <taxon>Eukaryota</taxon>
        <taxon>Metazoa</taxon>
        <taxon>Ecdysozoa</taxon>
        <taxon>Arthropoda</taxon>
        <taxon>Hexapoda</taxon>
        <taxon>Insecta</taxon>
        <taxon>Pterygota</taxon>
        <taxon>Neoptera</taxon>
        <taxon>Paraneoptera</taxon>
        <taxon>Hemiptera</taxon>
        <taxon>Auchenorrhyncha</taxon>
        <taxon>Fulgoroidea</taxon>
        <taxon>Delphacidae</taxon>
        <taxon>Criomorphinae</taxon>
        <taxon>Laodelphax</taxon>
    </lineage>
</organism>
<dbReference type="PANTHER" id="PTHR22883:SF203">
    <property type="entry name" value="PALMITOYLTRANSFERASE"/>
    <property type="match status" value="1"/>
</dbReference>
<sequence length="525" mass="57571">MSSSCCSWGAAGGGAEERRKWRRLHGLQPPLHPQQVVGWVALLVFGVASFGVLVPASASVLRGPLASILAALFVLHVVAHLAALLLDPADPELRRLGPASTAVPEFDRSRHAHVIENGRCHLCNIETSSPRTKHCSVCNKCVGRFDHHCKWLNHCVGGRNYAAFLVCVLSAVGACTLILGICVSELVLLHIDTTRLDPDWLPQRPTTLPPHIFLIVVSLIGALAGVAAALLLHLCLFHIYISVLGITTYEYIRNYRQMSTQNERLQRQQQQRNIIKKTHKKDGTSCCWGRAKKQREKPDLEKGNATNGRRCSVETVEGALNRHDCLPTNGVSKSSSVTSEPAVSSSVKVMSDRTRIKPVVSRRTCNGCKYCKGAGERESRGRRWFGWGVCGAETVRNSSAGKGGGSVVAQSVPRRNQVRPTTTESPPRRSASLPALPPPTRRQMQAVSLKELGDVLEYVQRQQPRRAAPVALNRRYVRRKSIATLRHTMSPTLSPIHESGLSNPGTPRAPRQGVWLSRSDKPPSQ</sequence>
<dbReference type="InterPro" id="IPR039859">
    <property type="entry name" value="PFA4/ZDH16/20/ERF2-like"/>
</dbReference>
<dbReference type="PANTHER" id="PTHR22883">
    <property type="entry name" value="ZINC FINGER DHHC DOMAIN CONTAINING PROTEIN"/>
    <property type="match status" value="1"/>
</dbReference>
<keyword evidence="5 7" id="KW-0472">Membrane</keyword>
<dbReference type="GO" id="GO:0006612">
    <property type="term" value="P:protein targeting to membrane"/>
    <property type="evidence" value="ECO:0007669"/>
    <property type="project" value="TreeGrafter"/>
</dbReference>
<keyword evidence="6 7" id="KW-0012">Acyltransferase</keyword>
<evidence type="ECO:0000256" key="1">
    <source>
        <dbReference type="ARBA" id="ARBA00004141"/>
    </source>
</evidence>
<evidence type="ECO:0000256" key="7">
    <source>
        <dbReference type="RuleBase" id="RU079119"/>
    </source>
</evidence>
<gene>
    <name evidence="10" type="ORF">LSTR_LSTR011739</name>
</gene>
<dbReference type="GO" id="GO:0016020">
    <property type="term" value="C:membrane"/>
    <property type="evidence" value="ECO:0007669"/>
    <property type="project" value="UniProtKB-SubCell"/>
</dbReference>
<comment type="domain">
    <text evidence="7">The DHHC domain is required for palmitoyltransferase activity.</text>
</comment>
<feature type="region of interest" description="Disordered" evidence="8">
    <location>
        <begin position="330"/>
        <end position="350"/>
    </location>
</feature>
<comment type="caution">
    <text evidence="10">The sequence shown here is derived from an EMBL/GenBank/DDBJ whole genome shotgun (WGS) entry which is preliminary data.</text>
</comment>
<dbReference type="FunCoup" id="A0A482WLS1">
    <property type="interactions" value="8"/>
</dbReference>
<evidence type="ECO:0000256" key="4">
    <source>
        <dbReference type="ARBA" id="ARBA00022989"/>
    </source>
</evidence>
<protein>
    <recommendedName>
        <fullName evidence="7">Palmitoyltransferase</fullName>
        <ecNumber evidence="7">2.3.1.225</ecNumber>
    </recommendedName>
</protein>
<keyword evidence="2 7" id="KW-0808">Transferase</keyword>
<dbReference type="GO" id="GO:0019706">
    <property type="term" value="F:protein-cysteine S-palmitoyltransferase activity"/>
    <property type="evidence" value="ECO:0007669"/>
    <property type="project" value="UniProtKB-EC"/>
</dbReference>
<feature type="transmembrane region" description="Helical" evidence="7">
    <location>
        <begin position="212"/>
        <end position="241"/>
    </location>
</feature>
<dbReference type="OrthoDB" id="272303at2759"/>
<name>A0A482WLS1_LAOST</name>
<evidence type="ECO:0000313" key="11">
    <source>
        <dbReference type="Proteomes" id="UP000291343"/>
    </source>
</evidence>
<dbReference type="PROSITE" id="PS50216">
    <property type="entry name" value="DHHC"/>
    <property type="match status" value="1"/>
</dbReference>
<comment type="subcellular location">
    <subcellularLocation>
        <location evidence="1">Membrane</location>
        <topology evidence="1">Multi-pass membrane protein</topology>
    </subcellularLocation>
</comment>
<keyword evidence="3 7" id="KW-0812">Transmembrane</keyword>
<dbReference type="Proteomes" id="UP000291343">
    <property type="component" value="Unassembled WGS sequence"/>
</dbReference>
<reference evidence="10 11" key="1">
    <citation type="journal article" date="2017" name="Gigascience">
        <title>Genome sequence of the small brown planthopper, Laodelphax striatellus.</title>
        <authorList>
            <person name="Zhu J."/>
            <person name="Jiang F."/>
            <person name="Wang X."/>
            <person name="Yang P."/>
            <person name="Bao Y."/>
            <person name="Zhao W."/>
            <person name="Wang W."/>
            <person name="Lu H."/>
            <person name="Wang Q."/>
            <person name="Cui N."/>
            <person name="Li J."/>
            <person name="Chen X."/>
            <person name="Luo L."/>
            <person name="Yu J."/>
            <person name="Kang L."/>
            <person name="Cui F."/>
        </authorList>
    </citation>
    <scope>NUCLEOTIDE SEQUENCE [LARGE SCALE GENOMIC DNA]</scope>
    <source>
        <strain evidence="10">Lst14</strain>
    </source>
</reference>
<feature type="transmembrane region" description="Helical" evidence="7">
    <location>
        <begin position="36"/>
        <end position="58"/>
    </location>
</feature>
<feature type="transmembrane region" description="Helical" evidence="7">
    <location>
        <begin position="65"/>
        <end position="86"/>
    </location>
</feature>
<evidence type="ECO:0000256" key="5">
    <source>
        <dbReference type="ARBA" id="ARBA00023136"/>
    </source>
</evidence>
<evidence type="ECO:0000259" key="9">
    <source>
        <dbReference type="Pfam" id="PF01529"/>
    </source>
</evidence>